<evidence type="ECO:0000313" key="2">
    <source>
        <dbReference type="Proteomes" id="UP001055039"/>
    </source>
</evidence>
<keyword evidence="2" id="KW-1185">Reference proteome</keyword>
<comment type="caution">
    <text evidence="1">The sequence shown here is derived from an EMBL/GenBank/DDBJ whole genome shotgun (WGS) entry which is preliminary data.</text>
</comment>
<evidence type="ECO:0000313" key="1">
    <source>
        <dbReference type="EMBL" id="GJE64115.1"/>
    </source>
</evidence>
<accession>A0ABQ4UEA1</accession>
<dbReference type="Gene3D" id="3.40.50.2000">
    <property type="entry name" value="Glycogen Phosphorylase B"/>
    <property type="match status" value="1"/>
</dbReference>
<evidence type="ECO:0008006" key="3">
    <source>
        <dbReference type="Google" id="ProtNLM"/>
    </source>
</evidence>
<proteinExistence type="predicted"/>
<dbReference type="SUPFAM" id="SSF53756">
    <property type="entry name" value="UDP-Glycosyltransferase/glycogen phosphorylase"/>
    <property type="match status" value="1"/>
</dbReference>
<reference evidence="1" key="2">
    <citation type="submission" date="2021-08" db="EMBL/GenBank/DDBJ databases">
        <authorList>
            <person name="Tani A."/>
            <person name="Ola A."/>
            <person name="Ogura Y."/>
            <person name="Katsura K."/>
            <person name="Hayashi T."/>
        </authorList>
    </citation>
    <scope>NUCLEOTIDE SEQUENCE</scope>
    <source>
        <strain evidence="1">NBRC 15686</strain>
    </source>
</reference>
<protein>
    <recommendedName>
        <fullName evidence="3">Glycosyltransferase</fullName>
    </recommendedName>
</protein>
<name>A0ABQ4UEA1_9HYPH</name>
<organism evidence="1 2">
    <name type="scientific">Methylorubrum aminovorans</name>
    <dbReference type="NCBI Taxonomy" id="269069"/>
    <lineage>
        <taxon>Bacteria</taxon>
        <taxon>Pseudomonadati</taxon>
        <taxon>Pseudomonadota</taxon>
        <taxon>Alphaproteobacteria</taxon>
        <taxon>Hyphomicrobiales</taxon>
        <taxon>Methylobacteriaceae</taxon>
        <taxon>Methylorubrum</taxon>
    </lineage>
</organism>
<sequence length="282" mass="31377">MRAHPSLRVVVMANTESERKLLCRLGVEARYIPQNMFIDESMYHPRPDIERSYDAIYNAQLAPFKRHYLARTIPSCAYITKLFSHFPAEHKRASIAKFLGELPRGHTVLNDIADGDVRLMDHLQVNRALAGAHVGLCLSKVEGAMYASAEYLLAGLPVVSTPSAGGRDAFFHPDTCLIVDAPRAVQDGVAAMKAPNLPPDYVRSVTIGFIDQQRDAFNRFIDALRGRAAQTSDRRWSFAYHHKLSQFGSLSDFDASSPMSAAPIRLAPRAGGRATERRTVRR</sequence>
<dbReference type="Proteomes" id="UP001055039">
    <property type="component" value="Unassembled WGS sequence"/>
</dbReference>
<dbReference type="CDD" id="cd01635">
    <property type="entry name" value="Glycosyltransferase_GTB-type"/>
    <property type="match status" value="1"/>
</dbReference>
<dbReference type="EMBL" id="BPRC01000003">
    <property type="protein sequence ID" value="GJE64115.1"/>
    <property type="molecule type" value="Genomic_DNA"/>
</dbReference>
<gene>
    <name evidence="1" type="ORF">LNAOJCKE_1315</name>
</gene>
<reference evidence="1" key="1">
    <citation type="journal article" date="2021" name="Front. Microbiol.">
        <title>Comprehensive Comparative Genomics and Phenotyping of Methylobacterium Species.</title>
        <authorList>
            <person name="Alessa O."/>
            <person name="Ogura Y."/>
            <person name="Fujitani Y."/>
            <person name="Takami H."/>
            <person name="Hayashi T."/>
            <person name="Sahin N."/>
            <person name="Tani A."/>
        </authorList>
    </citation>
    <scope>NUCLEOTIDE SEQUENCE</scope>
    <source>
        <strain evidence="1">NBRC 15686</strain>
    </source>
</reference>